<dbReference type="InterPro" id="IPR003787">
    <property type="entry name" value="Sulphur_relay_DsrE/F-like"/>
</dbReference>
<comment type="caution">
    <text evidence="5">The sequence shown here is derived from an EMBL/GenBank/DDBJ whole genome shotgun (WGS) entry which is preliminary data.</text>
</comment>
<dbReference type="PANTHER" id="PTHR34874:SF3">
    <property type="entry name" value="SULFURTRANSFERASE TUSD"/>
    <property type="match status" value="1"/>
</dbReference>
<gene>
    <name evidence="5" type="ORF">ABR69_07645</name>
</gene>
<dbReference type="InterPro" id="IPR017463">
    <property type="entry name" value="Sulphur_relay_TusD/DsrE"/>
</dbReference>
<evidence type="ECO:0000256" key="1">
    <source>
        <dbReference type="ARBA" id="ARBA00004496"/>
    </source>
</evidence>
<dbReference type="Gene3D" id="3.40.1260.10">
    <property type="entry name" value="DsrEFH-like"/>
    <property type="match status" value="1"/>
</dbReference>
<dbReference type="PANTHER" id="PTHR34874">
    <property type="entry name" value="PROTEIN YCHN"/>
    <property type="match status" value="1"/>
</dbReference>
<dbReference type="NCBIfam" id="NF001237">
    <property type="entry name" value="PRK00207.1"/>
    <property type="match status" value="1"/>
</dbReference>
<dbReference type="Proteomes" id="UP000051934">
    <property type="component" value="Unassembled WGS sequence"/>
</dbReference>
<accession>A0A0R2S069</accession>
<organism evidence="5 6">
    <name type="scientific">OM182 bacterium BACL3 MAG-120507-bin80</name>
    <dbReference type="NCBI Taxonomy" id="1655577"/>
    <lineage>
        <taxon>Bacteria</taxon>
        <taxon>Pseudomonadati</taxon>
        <taxon>Pseudomonadota</taxon>
        <taxon>Gammaproteobacteria</taxon>
        <taxon>OMG group</taxon>
        <taxon>OM182 clade</taxon>
    </lineage>
</organism>
<dbReference type="Pfam" id="PF02635">
    <property type="entry name" value="DsrE"/>
    <property type="match status" value="1"/>
</dbReference>
<comment type="similarity">
    <text evidence="2">Belongs to the DsrE/TusD family.</text>
</comment>
<comment type="subcellular location">
    <subcellularLocation>
        <location evidence="1">Cytoplasm</location>
    </subcellularLocation>
</comment>
<dbReference type="GO" id="GO:0097163">
    <property type="term" value="F:sulfur carrier activity"/>
    <property type="evidence" value="ECO:0007669"/>
    <property type="project" value="TreeGrafter"/>
</dbReference>
<evidence type="ECO:0000256" key="2">
    <source>
        <dbReference type="ARBA" id="ARBA00007067"/>
    </source>
</evidence>
<dbReference type="GO" id="GO:0016783">
    <property type="term" value="F:sulfurtransferase activity"/>
    <property type="evidence" value="ECO:0007669"/>
    <property type="project" value="InterPro"/>
</dbReference>
<protein>
    <submittedName>
        <fullName evidence="5">Uncharacterized protein</fullName>
    </submittedName>
</protein>
<sequence>MRYVLLINAAPQSGEAANSALRFAGTLLEMGHHIERLFFYGDGVINASNLTVMPQDETNLPAVWNALIEENGLSSVVCVSSAIRRGIVDSAEARRHELPASSCYTSSEIGGLGQLIEALSNCDRTLSFG</sequence>
<dbReference type="NCBIfam" id="TIGR03012">
    <property type="entry name" value="sulf_tusD_dsrE"/>
    <property type="match status" value="1"/>
</dbReference>
<dbReference type="EMBL" id="LIBB01000700">
    <property type="protein sequence ID" value="KRO66115.1"/>
    <property type="molecule type" value="Genomic_DNA"/>
</dbReference>
<keyword evidence="3" id="KW-0963">Cytoplasm</keyword>
<reference evidence="5 6" key="1">
    <citation type="submission" date="2015-10" db="EMBL/GenBank/DDBJ databases">
        <title>Metagenome-Assembled Genomes uncover a global brackish microbiome.</title>
        <authorList>
            <person name="Hugerth L.W."/>
            <person name="Larsson J."/>
            <person name="Alneberg J."/>
            <person name="Lindh M.V."/>
            <person name="Legrand C."/>
            <person name="Pinhassi J."/>
            <person name="Andersson A.F."/>
        </authorList>
    </citation>
    <scope>NUCLEOTIDE SEQUENCE [LARGE SCALE GENOMIC DNA]</scope>
    <source>
        <strain evidence="5">BACL4 MAG-120507-bin80</strain>
    </source>
</reference>
<dbReference type="InterPro" id="IPR027396">
    <property type="entry name" value="DsrEFH-like"/>
</dbReference>
<dbReference type="SUPFAM" id="SSF75169">
    <property type="entry name" value="DsrEFH-like"/>
    <property type="match status" value="1"/>
</dbReference>
<dbReference type="GO" id="GO:0002143">
    <property type="term" value="P:tRNA wobble position uridine thiolation"/>
    <property type="evidence" value="ECO:0007669"/>
    <property type="project" value="TreeGrafter"/>
</dbReference>
<dbReference type="GO" id="GO:1990228">
    <property type="term" value="C:sulfurtransferase complex"/>
    <property type="evidence" value="ECO:0007669"/>
    <property type="project" value="TreeGrafter"/>
</dbReference>
<evidence type="ECO:0000256" key="3">
    <source>
        <dbReference type="ARBA" id="ARBA00022490"/>
    </source>
</evidence>
<evidence type="ECO:0000313" key="5">
    <source>
        <dbReference type="EMBL" id="KRO66115.1"/>
    </source>
</evidence>
<proteinExistence type="inferred from homology"/>
<evidence type="ECO:0000256" key="4">
    <source>
        <dbReference type="ARBA" id="ARBA00022679"/>
    </source>
</evidence>
<evidence type="ECO:0000313" key="6">
    <source>
        <dbReference type="Proteomes" id="UP000051934"/>
    </source>
</evidence>
<keyword evidence="4" id="KW-0808">Transferase</keyword>
<name>A0A0R2S069_9GAMM</name>
<dbReference type="AlphaFoldDB" id="A0A0R2S069"/>